<evidence type="ECO:0000256" key="1">
    <source>
        <dbReference type="SAM" id="MobiDB-lite"/>
    </source>
</evidence>
<keyword evidence="2" id="KW-0812">Transmembrane</keyword>
<name>A0A6A4HSF4_9AGAR</name>
<feature type="compositionally biased region" description="Basic residues" evidence="1">
    <location>
        <begin position="320"/>
        <end position="333"/>
    </location>
</feature>
<keyword evidence="5" id="KW-1185">Reference proteome</keyword>
<keyword evidence="2" id="KW-1133">Transmembrane helix</keyword>
<evidence type="ECO:0000256" key="2">
    <source>
        <dbReference type="SAM" id="Phobius"/>
    </source>
</evidence>
<feature type="transmembrane region" description="Helical" evidence="2">
    <location>
        <begin position="246"/>
        <end position="267"/>
    </location>
</feature>
<reference evidence="4" key="1">
    <citation type="journal article" date="2019" name="Environ. Microbiol.">
        <title>Fungal ecological strategies reflected in gene transcription - a case study of two litter decomposers.</title>
        <authorList>
            <person name="Barbi F."/>
            <person name="Kohler A."/>
            <person name="Barry K."/>
            <person name="Baskaran P."/>
            <person name="Daum C."/>
            <person name="Fauchery L."/>
            <person name="Ihrmark K."/>
            <person name="Kuo A."/>
            <person name="LaButti K."/>
            <person name="Lipzen A."/>
            <person name="Morin E."/>
            <person name="Grigoriev I.V."/>
            <person name="Henrissat B."/>
            <person name="Lindahl B."/>
            <person name="Martin F."/>
        </authorList>
    </citation>
    <scope>NUCLEOTIDE SEQUENCE</scope>
    <source>
        <strain evidence="4">JB14</strain>
    </source>
</reference>
<evidence type="ECO:0000313" key="4">
    <source>
        <dbReference type="EMBL" id="KAE9400681.1"/>
    </source>
</evidence>
<organism evidence="4 5">
    <name type="scientific">Gymnopus androsaceus JB14</name>
    <dbReference type="NCBI Taxonomy" id="1447944"/>
    <lineage>
        <taxon>Eukaryota</taxon>
        <taxon>Fungi</taxon>
        <taxon>Dikarya</taxon>
        <taxon>Basidiomycota</taxon>
        <taxon>Agaricomycotina</taxon>
        <taxon>Agaricomycetes</taxon>
        <taxon>Agaricomycetidae</taxon>
        <taxon>Agaricales</taxon>
        <taxon>Marasmiineae</taxon>
        <taxon>Omphalotaceae</taxon>
        <taxon>Gymnopus</taxon>
    </lineage>
</organism>
<feature type="chain" id="PRO_5025654216" description="PalH-domain-containing protein" evidence="3">
    <location>
        <begin position="20"/>
        <end position="542"/>
    </location>
</feature>
<evidence type="ECO:0008006" key="6">
    <source>
        <dbReference type="Google" id="ProtNLM"/>
    </source>
</evidence>
<dbReference type="EMBL" id="ML769454">
    <property type="protein sequence ID" value="KAE9400681.1"/>
    <property type="molecule type" value="Genomic_DNA"/>
</dbReference>
<dbReference type="Proteomes" id="UP000799118">
    <property type="component" value="Unassembled WGS sequence"/>
</dbReference>
<dbReference type="AlphaFoldDB" id="A0A6A4HSF4"/>
<feature type="signal peptide" evidence="3">
    <location>
        <begin position="1"/>
        <end position="19"/>
    </location>
</feature>
<evidence type="ECO:0000313" key="5">
    <source>
        <dbReference type="Proteomes" id="UP000799118"/>
    </source>
</evidence>
<dbReference type="OrthoDB" id="3357304at2759"/>
<accession>A0A6A4HSF4</accession>
<keyword evidence="2" id="KW-0472">Membrane</keyword>
<feature type="region of interest" description="Disordered" evidence="1">
    <location>
        <begin position="470"/>
        <end position="508"/>
    </location>
</feature>
<feature type="region of interest" description="Disordered" evidence="1">
    <location>
        <begin position="320"/>
        <end position="385"/>
    </location>
</feature>
<feature type="transmembrane region" description="Helical" evidence="2">
    <location>
        <begin position="177"/>
        <end position="196"/>
    </location>
</feature>
<sequence length="542" mass="61121">MSLRLKLFFALSWLSLVLADASNNTTTGQTTDPYLVYKPEFARSLPVQTLVTGVVFTLVAVLFVHIVFTGQYHWPLAPVNYALQLSGVITLLVCLIATYSQHWPYMLSYIAVNVPPLDVFNVPRPKDPPNDAPYDNTWTTAERGTWLLMNATVSSLVQITHIQFLTLLYPSKLEGRLIFSLLGPLSITSAIMQLIPIQGNTPLVGIANDIRNVCNATLSFLFTVSLFIWGLFVNRPQAWRTDGGTAVFGASALCLAIVSTALTILYVPKNEEYVWLPGLIWAVILWQSFLGWWWWVGAGNGETADLEQLKKRSEKMARKKLRVEKKEKSRRRRQGVDAGSEQDVVSSRSSLSDGSSTHRQVESTGSTSSRSRPRRVGSSNSLSSADTTIPRFLPRIVRVWYGNVRQAHVTAVRRQNVERAERIREIERGRSADINRTNPERRFSGWGLGSFGWRVSRGDLEYEMENNPRRRWKGDGVHESGTDDEQGAGLPRQMPNVGRGKLDNDRLPQSIRHRAASDAGTRSIWWWGPLNRWRLQDSTAYH</sequence>
<gene>
    <name evidence="4" type="ORF">BT96DRAFT_965236</name>
</gene>
<feature type="compositionally biased region" description="Low complexity" evidence="1">
    <location>
        <begin position="363"/>
        <end position="381"/>
    </location>
</feature>
<feature type="transmembrane region" description="Helical" evidence="2">
    <location>
        <begin position="273"/>
        <end position="295"/>
    </location>
</feature>
<feature type="transmembrane region" description="Helical" evidence="2">
    <location>
        <begin position="80"/>
        <end position="99"/>
    </location>
</feature>
<proteinExistence type="predicted"/>
<feature type="transmembrane region" description="Helical" evidence="2">
    <location>
        <begin position="45"/>
        <end position="68"/>
    </location>
</feature>
<protein>
    <recommendedName>
        <fullName evidence="6">PalH-domain-containing protein</fullName>
    </recommendedName>
</protein>
<keyword evidence="3" id="KW-0732">Signal</keyword>
<feature type="compositionally biased region" description="Low complexity" evidence="1">
    <location>
        <begin position="339"/>
        <end position="355"/>
    </location>
</feature>
<evidence type="ECO:0000256" key="3">
    <source>
        <dbReference type="SAM" id="SignalP"/>
    </source>
</evidence>
<feature type="transmembrane region" description="Helical" evidence="2">
    <location>
        <begin position="216"/>
        <end position="234"/>
    </location>
</feature>